<keyword evidence="1" id="KW-0805">Transcription regulation</keyword>
<dbReference type="SMART" id="SM00531">
    <property type="entry name" value="TFIIE"/>
    <property type="match status" value="1"/>
</dbReference>
<evidence type="ECO:0000256" key="2">
    <source>
        <dbReference type="ARBA" id="ARBA00023163"/>
    </source>
</evidence>
<comment type="caution">
    <text evidence="5">The sequence shown here is derived from an EMBL/GenBank/DDBJ whole genome shotgun (WGS) entry which is preliminary data.</text>
</comment>
<dbReference type="InterPro" id="IPR039997">
    <property type="entry name" value="TFE"/>
</dbReference>
<dbReference type="AlphaFoldDB" id="A0A9P8QF41"/>
<evidence type="ECO:0000256" key="3">
    <source>
        <dbReference type="SAM" id="MobiDB-lite"/>
    </source>
</evidence>
<gene>
    <name evidence="5" type="ORF">Trco_008121</name>
</gene>
<feature type="compositionally biased region" description="Acidic residues" evidence="3">
    <location>
        <begin position="335"/>
        <end position="353"/>
    </location>
</feature>
<dbReference type="PROSITE" id="PS51344">
    <property type="entry name" value="HTH_TFE_IIE"/>
    <property type="match status" value="1"/>
</dbReference>
<dbReference type="Pfam" id="PF02002">
    <property type="entry name" value="TFIIE_alpha"/>
    <property type="match status" value="1"/>
</dbReference>
<evidence type="ECO:0000313" key="6">
    <source>
        <dbReference type="Proteomes" id="UP000827724"/>
    </source>
</evidence>
<dbReference type="Proteomes" id="UP000827724">
    <property type="component" value="Unassembled WGS sequence"/>
</dbReference>
<dbReference type="InterPro" id="IPR024550">
    <property type="entry name" value="TFIIEa/SarR/Rpc3_HTH_dom"/>
</dbReference>
<dbReference type="InterPro" id="IPR002853">
    <property type="entry name" value="TFIIE_asu"/>
</dbReference>
<feature type="compositionally biased region" description="Acidic residues" evidence="3">
    <location>
        <begin position="408"/>
        <end position="423"/>
    </location>
</feature>
<dbReference type="EMBL" id="JAIWOZ010000007">
    <property type="protein sequence ID" value="KAH6603346.1"/>
    <property type="molecule type" value="Genomic_DNA"/>
</dbReference>
<evidence type="ECO:0000313" key="5">
    <source>
        <dbReference type="EMBL" id="KAH6603346.1"/>
    </source>
</evidence>
<sequence length="423" mass="46964">MDLAVTLIKAVMRAFYSTRDILVVDALILHEALRDDDLAYLMAINTKDLHKICGKLREDRFLTVHTRSELRPGNPRPSNRTWYYINYRHTIDAIKWRVYNIDKEVQGTTVPVNEKKEYFCSFCKAEWTAMEVLDSVGPEGFLCHRCRHPLSFEADRNAGGHEQSTRLNDQFKFISELLPKIDAAHIPECDFDRALSKARPVVRDATHQRAATIPVDDGSARPMAVRGLTNTGPQSIAVNISTSDGPSEAEKEAERLRKEKIAQQNALPSWMSNSTITGESFSATTDPGASGASREPAGRNSSQSKTVDSSATTQIDDIFEKLKAEQAAILAREGDAEDEEEYGSEEEDDEFEDVVATGGNNSGLHTPGIKAEASEEPSGEASRTDDSSDERESKRVKVESENTKAEGGIDEEEDDDELEFEDV</sequence>
<feature type="domain" description="HTH TFE/IIEalpha-type" evidence="4">
    <location>
        <begin position="4"/>
        <end position="95"/>
    </location>
</feature>
<proteinExistence type="predicted"/>
<name>A0A9P8QF41_9HYPO</name>
<evidence type="ECO:0000256" key="1">
    <source>
        <dbReference type="ARBA" id="ARBA00023015"/>
    </source>
</evidence>
<feature type="compositionally biased region" description="Basic and acidic residues" evidence="3">
    <location>
        <begin position="382"/>
        <end position="404"/>
    </location>
</feature>
<dbReference type="GO" id="GO:0006367">
    <property type="term" value="P:transcription initiation at RNA polymerase II promoter"/>
    <property type="evidence" value="ECO:0007669"/>
    <property type="project" value="InterPro"/>
</dbReference>
<dbReference type="GO" id="GO:0005673">
    <property type="term" value="C:transcription factor TFIIE complex"/>
    <property type="evidence" value="ECO:0007669"/>
    <property type="project" value="TreeGrafter"/>
</dbReference>
<keyword evidence="2" id="KW-0804">Transcription</keyword>
<dbReference type="PANTHER" id="PTHR13097">
    <property type="entry name" value="TRANSCRIPTION INITIATION FACTOR IIE, ALPHA SUBUNIT"/>
    <property type="match status" value="1"/>
</dbReference>
<keyword evidence="6" id="KW-1185">Reference proteome</keyword>
<dbReference type="InterPro" id="IPR017919">
    <property type="entry name" value="TFIIE/TFIIEa_HTH"/>
</dbReference>
<feature type="compositionally biased region" description="Polar residues" evidence="3">
    <location>
        <begin position="299"/>
        <end position="312"/>
    </location>
</feature>
<feature type="compositionally biased region" description="Polar residues" evidence="3">
    <location>
        <begin position="262"/>
        <end position="287"/>
    </location>
</feature>
<protein>
    <submittedName>
        <fullName evidence="5">Transcription initiation factor tfiie subunit alpha</fullName>
    </submittedName>
</protein>
<feature type="region of interest" description="Disordered" evidence="3">
    <location>
        <begin position="262"/>
        <end position="312"/>
    </location>
</feature>
<organism evidence="5 6">
    <name type="scientific">Trichoderma cornu-damae</name>
    <dbReference type="NCBI Taxonomy" id="654480"/>
    <lineage>
        <taxon>Eukaryota</taxon>
        <taxon>Fungi</taxon>
        <taxon>Dikarya</taxon>
        <taxon>Ascomycota</taxon>
        <taxon>Pezizomycotina</taxon>
        <taxon>Sordariomycetes</taxon>
        <taxon>Hypocreomycetidae</taxon>
        <taxon>Hypocreales</taxon>
        <taxon>Hypocreaceae</taxon>
        <taxon>Trichoderma</taxon>
    </lineage>
</organism>
<evidence type="ECO:0000259" key="4">
    <source>
        <dbReference type="PROSITE" id="PS51344"/>
    </source>
</evidence>
<feature type="compositionally biased region" description="Polar residues" evidence="3">
    <location>
        <begin position="228"/>
        <end position="245"/>
    </location>
</feature>
<dbReference type="OrthoDB" id="361102at2759"/>
<dbReference type="PANTHER" id="PTHR13097:SF7">
    <property type="entry name" value="GENERAL TRANSCRIPTION FACTOR IIE SUBUNIT 1"/>
    <property type="match status" value="1"/>
</dbReference>
<feature type="region of interest" description="Disordered" evidence="3">
    <location>
        <begin position="228"/>
        <end position="250"/>
    </location>
</feature>
<accession>A0A9P8QF41</accession>
<reference evidence="5" key="1">
    <citation type="submission" date="2021-08" db="EMBL/GenBank/DDBJ databases">
        <title>Chromosome-Level Trichoderma cornu-damae using Hi-C Data.</title>
        <authorList>
            <person name="Kim C.S."/>
        </authorList>
    </citation>
    <scope>NUCLEOTIDE SEQUENCE</scope>
    <source>
        <strain evidence="5">KA19-0412C</strain>
    </source>
</reference>
<feature type="region of interest" description="Disordered" evidence="3">
    <location>
        <begin position="329"/>
        <end position="423"/>
    </location>
</feature>